<name>A0A0F9XDY4_9ZZZZ</name>
<comment type="caution">
    <text evidence="3">The sequence shown here is derived from an EMBL/GenBank/DDBJ whole genome shotgun (WGS) entry which is preliminary data.</text>
</comment>
<dbReference type="InterPro" id="IPR018357">
    <property type="entry name" value="Hexapep_transf_CS"/>
</dbReference>
<evidence type="ECO:0000256" key="1">
    <source>
        <dbReference type="ARBA" id="ARBA00022679"/>
    </source>
</evidence>
<evidence type="ECO:0000256" key="2">
    <source>
        <dbReference type="ARBA" id="ARBA00023315"/>
    </source>
</evidence>
<protein>
    <recommendedName>
        <fullName evidence="4">Acetyltransferase</fullName>
    </recommendedName>
</protein>
<accession>A0A0F9XDY4</accession>
<reference evidence="3" key="1">
    <citation type="journal article" date="2015" name="Nature">
        <title>Complex archaea that bridge the gap between prokaryotes and eukaryotes.</title>
        <authorList>
            <person name="Spang A."/>
            <person name="Saw J.H."/>
            <person name="Jorgensen S.L."/>
            <person name="Zaremba-Niedzwiedzka K."/>
            <person name="Martijn J."/>
            <person name="Lind A.E."/>
            <person name="van Eijk R."/>
            <person name="Schleper C."/>
            <person name="Guy L."/>
            <person name="Ettema T.J."/>
        </authorList>
    </citation>
    <scope>NUCLEOTIDE SEQUENCE</scope>
</reference>
<dbReference type="PANTHER" id="PTHR43300:SF12">
    <property type="entry name" value="CHLORAMPHENICOL ACETYLTRANSFERASE"/>
    <property type="match status" value="1"/>
</dbReference>
<dbReference type="InterPro" id="IPR011004">
    <property type="entry name" value="Trimer_LpxA-like_sf"/>
</dbReference>
<dbReference type="PANTHER" id="PTHR43300">
    <property type="entry name" value="ACETYLTRANSFERASE"/>
    <property type="match status" value="1"/>
</dbReference>
<dbReference type="EMBL" id="LAZR01000114">
    <property type="protein sequence ID" value="KKN89978.1"/>
    <property type="molecule type" value="Genomic_DNA"/>
</dbReference>
<keyword evidence="1" id="KW-0808">Transferase</keyword>
<dbReference type="GO" id="GO:0016746">
    <property type="term" value="F:acyltransferase activity"/>
    <property type="evidence" value="ECO:0007669"/>
    <property type="project" value="UniProtKB-KW"/>
</dbReference>
<dbReference type="AlphaFoldDB" id="A0A0F9XDY4"/>
<gene>
    <name evidence="3" type="ORF">LCGC14_0233560</name>
</gene>
<dbReference type="Gene3D" id="2.160.10.10">
    <property type="entry name" value="Hexapeptide repeat proteins"/>
    <property type="match status" value="1"/>
</dbReference>
<evidence type="ECO:0000313" key="3">
    <source>
        <dbReference type="EMBL" id="KKN89978.1"/>
    </source>
</evidence>
<dbReference type="PROSITE" id="PS00101">
    <property type="entry name" value="HEXAPEP_TRANSFERASES"/>
    <property type="match status" value="1"/>
</dbReference>
<keyword evidence="2" id="KW-0012">Acyltransferase</keyword>
<dbReference type="CDD" id="cd03349">
    <property type="entry name" value="LbH_XAT"/>
    <property type="match status" value="1"/>
</dbReference>
<sequence>MIRWRASFWKRWLRRRDLKLATSLKKFAPSQTLRIEPGVSIGNVGVGFKSLEIGAMTYIRSGSELINVQTIGRFCSIGSGVVIGQEASLHPLDWVSTHPFQYTATPLSYDSGKEPVIVGHDVWIGREALIFDGINIGTGAVIAARAVVTKDVPPYAIVAGIPARVVRFRHNPETIAGLLSSRWWTLPQGQLSVLPMNDPDSFLSAISDNPLDQVNYKVIEIDGRGCRTVSD</sequence>
<dbReference type="SUPFAM" id="SSF51161">
    <property type="entry name" value="Trimeric LpxA-like enzymes"/>
    <property type="match status" value="1"/>
</dbReference>
<dbReference type="InterPro" id="IPR050179">
    <property type="entry name" value="Trans_hexapeptide_repeat"/>
</dbReference>
<proteinExistence type="predicted"/>
<organism evidence="3">
    <name type="scientific">marine sediment metagenome</name>
    <dbReference type="NCBI Taxonomy" id="412755"/>
    <lineage>
        <taxon>unclassified sequences</taxon>
        <taxon>metagenomes</taxon>
        <taxon>ecological metagenomes</taxon>
    </lineage>
</organism>
<evidence type="ECO:0008006" key="4">
    <source>
        <dbReference type="Google" id="ProtNLM"/>
    </source>
</evidence>